<evidence type="ECO:0000256" key="1">
    <source>
        <dbReference type="ARBA" id="ARBA00022737"/>
    </source>
</evidence>
<dbReference type="InterPro" id="IPR036770">
    <property type="entry name" value="Ankyrin_rpt-contain_sf"/>
</dbReference>
<reference evidence="7 11" key="4">
    <citation type="submission" date="2020-12" db="EMBL/GenBank/DDBJ databases">
        <title>FDA dAtabase for Regulatory Grade micrObial Sequences (FDA-ARGOS): Supporting development and validation of Infectious Disease Dx tests.</title>
        <authorList>
            <person name="Nelson B."/>
            <person name="Plummer A."/>
            <person name="Tallon L."/>
            <person name="Sadzewicz L."/>
            <person name="Zhao X."/>
            <person name="Boylan J."/>
            <person name="Ott S."/>
            <person name="Bowen H."/>
            <person name="Vavikolanu K."/>
            <person name="Mehta A."/>
            <person name="Aluvathingal J."/>
            <person name="Nadendla S."/>
            <person name="Myers T."/>
            <person name="Yan Y."/>
            <person name="Sichtig H."/>
        </authorList>
    </citation>
    <scope>NUCLEOTIDE SEQUENCE [LARGE SCALE GENOMIC DNA]</scope>
    <source>
        <strain evidence="7 11">FDAARGOS_924</strain>
    </source>
</reference>
<feature type="repeat" description="ANK" evidence="3">
    <location>
        <begin position="235"/>
        <end position="267"/>
    </location>
</feature>
<gene>
    <name evidence="4" type="ORF">B7492_17875</name>
    <name evidence="6" type="ORF">BACWE_50050</name>
    <name evidence="7" type="ORF">I6G81_17135</name>
    <name evidence="5" type="ORF">S3E15_04639</name>
</gene>
<protein>
    <submittedName>
        <fullName evidence="7">Ankyrin repeat domain-containing protein</fullName>
    </submittedName>
</protein>
<accession>A0A0B5SJ96</accession>
<dbReference type="SMR" id="A0A0B5SJ96"/>
<keyword evidence="1" id="KW-0677">Repeat</keyword>
<evidence type="ECO:0000313" key="11">
    <source>
        <dbReference type="Proteomes" id="UP000596196"/>
    </source>
</evidence>
<accession>A0A1S9XQF0</accession>
<reference evidence="6 10" key="1">
    <citation type="submission" date="2016-10" db="EMBL/GenBank/DDBJ databases">
        <title>Genome Sequence of Bacillus weihenstephanensis GM6LP.</title>
        <authorList>
            <person name="Poehlein A."/>
            <person name="Wemheuer F."/>
            <person name="Hollensteiner J."/>
            <person name="Wemheuer B."/>
        </authorList>
    </citation>
    <scope>NUCLEOTIDE SEQUENCE [LARGE SCALE GENOMIC DNA]</scope>
    <source>
        <strain evidence="6 10">GM6LP</strain>
    </source>
</reference>
<dbReference type="SUPFAM" id="SSF48403">
    <property type="entry name" value="Ankyrin repeat"/>
    <property type="match status" value="1"/>
</dbReference>
<evidence type="ECO:0000256" key="2">
    <source>
        <dbReference type="ARBA" id="ARBA00023043"/>
    </source>
</evidence>
<feature type="repeat" description="ANK" evidence="3">
    <location>
        <begin position="334"/>
        <end position="366"/>
    </location>
</feature>
<dbReference type="InterPro" id="IPR002110">
    <property type="entry name" value="Ankyrin_rpt"/>
</dbReference>
<keyword evidence="2 3" id="KW-0040">ANK repeat</keyword>
<dbReference type="PROSITE" id="PS50297">
    <property type="entry name" value="ANK_REP_REGION"/>
    <property type="match status" value="4"/>
</dbReference>
<keyword evidence="11" id="KW-1185">Reference proteome</keyword>
<evidence type="ECO:0000313" key="8">
    <source>
        <dbReference type="Proteomes" id="UP000192932"/>
    </source>
</evidence>
<dbReference type="Proteomes" id="UP000596196">
    <property type="component" value="Chromosome"/>
</dbReference>
<dbReference type="PROSITE" id="PS50088">
    <property type="entry name" value="ANK_REPEAT"/>
    <property type="match status" value="6"/>
</dbReference>
<dbReference type="Proteomes" id="UP000194131">
    <property type="component" value="Unassembled WGS sequence"/>
</dbReference>
<evidence type="ECO:0000313" key="5">
    <source>
        <dbReference type="EMBL" id="OSX93480.1"/>
    </source>
</evidence>
<feature type="repeat" description="ANK" evidence="3">
    <location>
        <begin position="170"/>
        <end position="202"/>
    </location>
</feature>
<evidence type="ECO:0000313" key="10">
    <source>
        <dbReference type="Proteomes" id="UP000236165"/>
    </source>
</evidence>
<dbReference type="KEGG" id="bmyo:BG05_2602"/>
<reference evidence="4 8" key="3">
    <citation type="submission" date="2017-04" db="EMBL/GenBank/DDBJ databases">
        <title>The Characteristic of a Fine Plant Growth-Promoting Rhizobacteria Bacillus mycoides Gnyt1 and its Whole Genome Sequencing Analysis.</title>
        <authorList>
            <person name="Li J.H."/>
            <person name="Yao T."/>
        </authorList>
    </citation>
    <scope>NUCLEOTIDE SEQUENCE [LARGE SCALE GENOMIC DNA]</scope>
    <source>
        <strain evidence="4 8">Gnyt1</strain>
    </source>
</reference>
<dbReference type="EMBL" id="CP065877">
    <property type="protein sequence ID" value="QQA14135.1"/>
    <property type="molecule type" value="Genomic_DNA"/>
</dbReference>
<evidence type="ECO:0000313" key="7">
    <source>
        <dbReference type="EMBL" id="QQA14135.1"/>
    </source>
</evidence>
<sequence length="400" mass="44927">MKNQYIETLVEIMLKHIPNTAEKSMLFAFYNGVVTTYSYFHYESMEVFEHGSEGLPSNEIMDNIQRVRHTGESNWTAFVLTVKTNGLYEVDYYDDLNPTLECSSALLLLAYSHYHIEPTSDFGKSQLQSAIKAESFKKTLNYACMRNDIETVKEKLVNIKLSALNKKGPDRKTPLHIACLNDNIDIVTLLVEAGANLKIKYHGETPFSLACGKGNVEIIKYLISRGENANEIMVGKVTPLHLISKSGNQEIVHYILERITNINAVTSRKSSALHYAVDDNNLEAAKVLIDNSIDMELLEEYKRSALSLACDRNKPEMVALLLENGANIHSTGQGKVTPLHSACERGFIEVVRVLLHHQPNLHAKATLYSMPKNQKLIETPIETAKRLGYDEIVDLLSSNL</sequence>
<dbReference type="EMBL" id="MRWU01000005">
    <property type="protein sequence ID" value="OSX93480.1"/>
    <property type="molecule type" value="Genomic_DNA"/>
</dbReference>
<proteinExistence type="predicted"/>
<dbReference type="SMART" id="SM00248">
    <property type="entry name" value="ANK"/>
    <property type="match status" value="6"/>
</dbReference>
<name>A0A0B5SJ96_BACMY</name>
<organism evidence="4 8">
    <name type="scientific">Bacillus mycoides</name>
    <dbReference type="NCBI Taxonomy" id="1405"/>
    <lineage>
        <taxon>Bacteria</taxon>
        <taxon>Bacillati</taxon>
        <taxon>Bacillota</taxon>
        <taxon>Bacilli</taxon>
        <taxon>Bacillales</taxon>
        <taxon>Bacillaceae</taxon>
        <taxon>Bacillus</taxon>
        <taxon>Bacillus cereus group</taxon>
    </lineage>
</organism>
<dbReference type="Proteomes" id="UP000192932">
    <property type="component" value="Chromosome"/>
</dbReference>
<feature type="repeat" description="ANK" evidence="3">
    <location>
        <begin position="268"/>
        <end position="300"/>
    </location>
</feature>
<feature type="repeat" description="ANK" evidence="3">
    <location>
        <begin position="301"/>
        <end position="333"/>
    </location>
</feature>
<dbReference type="Gene3D" id="1.25.40.20">
    <property type="entry name" value="Ankyrin repeat-containing domain"/>
    <property type="match status" value="1"/>
</dbReference>
<reference evidence="5 9" key="2">
    <citation type="submission" date="2016-12" db="EMBL/GenBank/DDBJ databases">
        <title>Genome Sequences of Twelve Sporeforming Bacillus Species Isolated from Foods.</title>
        <authorList>
            <person name="De Jong A."/>
            <person name="Holsappel S."/>
            <person name="Kuipers O.P."/>
        </authorList>
    </citation>
    <scope>NUCLEOTIDE SEQUENCE [LARGE SCALE GENOMIC DNA]</scope>
    <source>
        <strain evidence="5 9">S3E15</strain>
    </source>
</reference>
<dbReference type="AlphaFoldDB" id="A0A0B5SJ96"/>
<evidence type="ECO:0000313" key="4">
    <source>
        <dbReference type="EMBL" id="ARJ22941.1"/>
    </source>
</evidence>
<dbReference type="EMBL" id="CP020743">
    <property type="protein sequence ID" value="ARJ22941.1"/>
    <property type="molecule type" value="Genomic_DNA"/>
</dbReference>
<dbReference type="RefSeq" id="WP_002185311.1">
    <property type="nucleotide sequence ID" value="NZ_CM125442.1"/>
</dbReference>
<dbReference type="EMBL" id="MKZQ01000069">
    <property type="protein sequence ID" value="PJN65309.1"/>
    <property type="molecule type" value="Genomic_DNA"/>
</dbReference>
<dbReference type="Pfam" id="PF00023">
    <property type="entry name" value="Ank"/>
    <property type="match status" value="1"/>
</dbReference>
<dbReference type="Pfam" id="PF12796">
    <property type="entry name" value="Ank_2"/>
    <property type="match status" value="2"/>
</dbReference>
<evidence type="ECO:0000313" key="9">
    <source>
        <dbReference type="Proteomes" id="UP000194131"/>
    </source>
</evidence>
<evidence type="ECO:0000313" key="6">
    <source>
        <dbReference type="EMBL" id="PJN65309.1"/>
    </source>
</evidence>
<feature type="repeat" description="ANK" evidence="3">
    <location>
        <begin position="202"/>
        <end position="230"/>
    </location>
</feature>
<dbReference type="Proteomes" id="UP000236165">
    <property type="component" value="Unassembled WGS sequence"/>
</dbReference>
<dbReference type="PANTHER" id="PTHR24198:SF165">
    <property type="entry name" value="ANKYRIN REPEAT-CONTAINING PROTEIN-RELATED"/>
    <property type="match status" value="1"/>
</dbReference>
<dbReference type="PANTHER" id="PTHR24198">
    <property type="entry name" value="ANKYRIN REPEAT AND PROTEIN KINASE DOMAIN-CONTAINING PROTEIN"/>
    <property type="match status" value="1"/>
</dbReference>
<evidence type="ECO:0000256" key="3">
    <source>
        <dbReference type="PROSITE-ProRule" id="PRU00023"/>
    </source>
</evidence>